<dbReference type="PIRSF" id="PIRSF031890">
    <property type="entry name" value="UCP031890_transporter_Tim44"/>
    <property type="match status" value="1"/>
</dbReference>
<dbReference type="InterPro" id="IPR032710">
    <property type="entry name" value="NTF2-like_dom_sf"/>
</dbReference>
<name>A0A317E338_9PROT</name>
<dbReference type="RefSeq" id="WP_109921200.1">
    <property type="nucleotide sequence ID" value="NZ_QGLF01000003.1"/>
</dbReference>
<keyword evidence="2" id="KW-0472">Membrane</keyword>
<evidence type="ECO:0000256" key="2">
    <source>
        <dbReference type="SAM" id="Phobius"/>
    </source>
</evidence>
<protein>
    <submittedName>
        <fullName evidence="4">Translocase</fullName>
    </submittedName>
</protein>
<reference evidence="5" key="1">
    <citation type="submission" date="2018-05" db="EMBL/GenBank/DDBJ databases">
        <title>Zavarzinia sp. HR-AS.</title>
        <authorList>
            <person name="Lee Y."/>
            <person name="Jeon C.O."/>
        </authorList>
    </citation>
    <scope>NUCLEOTIDE SEQUENCE [LARGE SCALE GENOMIC DNA]</scope>
    <source>
        <strain evidence="5">DSM 1231</strain>
    </source>
</reference>
<dbReference type="Proteomes" id="UP000246077">
    <property type="component" value="Unassembled WGS sequence"/>
</dbReference>
<dbReference type="AlphaFoldDB" id="A0A317E338"/>
<dbReference type="PANTHER" id="PTHR41542:SF1">
    <property type="entry name" value="BLL5807 PROTEIN"/>
    <property type="match status" value="1"/>
</dbReference>
<dbReference type="EMBL" id="QGLF01000003">
    <property type="protein sequence ID" value="PWR20556.1"/>
    <property type="molecule type" value="Genomic_DNA"/>
</dbReference>
<sequence>MGGFQYLDILFLAAIAGFIAFRLWSVLGQRTGEEQPRDPFPRQQPPAAEAKPDDGRVIPLPTRNPPPEREVAEPQGPNLTEIRLADRGFEPDGFIAGARFAYEMIVGAFAQGDEATLAPLVAPDVLAGFTGVIARRQAAGEVASYQLVSIKSATIDEGRMNGRTAEVTVRFVAEAISVVRDAEGRVIEGHPTMAREMVDVWTFARDTRSRDPNWQLVATGAR</sequence>
<dbReference type="OrthoDB" id="9798618at2"/>
<dbReference type="PANTHER" id="PTHR41542">
    <property type="entry name" value="BLL5807 PROTEIN"/>
    <property type="match status" value="1"/>
</dbReference>
<dbReference type="SUPFAM" id="SSF54427">
    <property type="entry name" value="NTF2-like"/>
    <property type="match status" value="1"/>
</dbReference>
<keyword evidence="5" id="KW-1185">Reference proteome</keyword>
<evidence type="ECO:0000259" key="3">
    <source>
        <dbReference type="SMART" id="SM00978"/>
    </source>
</evidence>
<dbReference type="SMART" id="SM00978">
    <property type="entry name" value="Tim44"/>
    <property type="match status" value="1"/>
</dbReference>
<proteinExistence type="predicted"/>
<evidence type="ECO:0000256" key="1">
    <source>
        <dbReference type="SAM" id="MobiDB-lite"/>
    </source>
</evidence>
<keyword evidence="2" id="KW-1133">Transmembrane helix</keyword>
<dbReference type="Gene3D" id="3.10.450.240">
    <property type="match status" value="1"/>
</dbReference>
<evidence type="ECO:0000313" key="5">
    <source>
        <dbReference type="Proteomes" id="UP000246077"/>
    </source>
</evidence>
<keyword evidence="2" id="KW-0812">Transmembrane</keyword>
<feature type="domain" description="Tim44-like" evidence="3">
    <location>
        <begin position="75"/>
        <end position="221"/>
    </location>
</feature>
<feature type="region of interest" description="Disordered" evidence="1">
    <location>
        <begin position="32"/>
        <end position="75"/>
    </location>
</feature>
<evidence type="ECO:0000313" key="4">
    <source>
        <dbReference type="EMBL" id="PWR20556.1"/>
    </source>
</evidence>
<feature type="transmembrane region" description="Helical" evidence="2">
    <location>
        <begin position="6"/>
        <end position="27"/>
    </location>
</feature>
<organism evidence="4 5">
    <name type="scientific">Zavarzinia compransoris</name>
    <dbReference type="NCBI Taxonomy" id="1264899"/>
    <lineage>
        <taxon>Bacteria</taxon>
        <taxon>Pseudomonadati</taxon>
        <taxon>Pseudomonadota</taxon>
        <taxon>Alphaproteobacteria</taxon>
        <taxon>Rhodospirillales</taxon>
        <taxon>Zavarziniaceae</taxon>
        <taxon>Zavarzinia</taxon>
    </lineage>
</organism>
<dbReference type="InterPro" id="IPR016985">
    <property type="entry name" value="UCP031890_Tim44-rel"/>
</dbReference>
<accession>A0A317E338</accession>
<dbReference type="Pfam" id="PF04280">
    <property type="entry name" value="Tim44"/>
    <property type="match status" value="1"/>
</dbReference>
<comment type="caution">
    <text evidence="4">The sequence shown here is derived from an EMBL/GenBank/DDBJ whole genome shotgun (WGS) entry which is preliminary data.</text>
</comment>
<gene>
    <name evidence="4" type="ORF">DKG75_11145</name>
</gene>
<dbReference type="InterPro" id="IPR007379">
    <property type="entry name" value="Tim44-like_dom"/>
</dbReference>
<dbReference type="NCBIfam" id="NF033779">
    <property type="entry name" value="Tim44_TimA_adap"/>
    <property type="match status" value="1"/>
</dbReference>